<dbReference type="GO" id="GO:0005615">
    <property type="term" value="C:extracellular space"/>
    <property type="evidence" value="ECO:0007669"/>
    <property type="project" value="TreeGrafter"/>
</dbReference>
<dbReference type="GO" id="GO:0031012">
    <property type="term" value="C:extracellular matrix"/>
    <property type="evidence" value="ECO:0007669"/>
    <property type="project" value="TreeGrafter"/>
</dbReference>
<keyword evidence="4" id="KW-0863">Zinc-finger</keyword>
<evidence type="ECO:0000313" key="8">
    <source>
        <dbReference type="EMBL" id="KAK2902767.1"/>
    </source>
</evidence>
<name>A0AA88PWS8_9TELE</name>
<dbReference type="Pfam" id="PF05253">
    <property type="entry name" value="zf-U11-48K"/>
    <property type="match status" value="1"/>
</dbReference>
<dbReference type="SUPFAM" id="SSF57667">
    <property type="entry name" value="beta-beta-alpha zinc fingers"/>
    <property type="match status" value="1"/>
</dbReference>
<feature type="compositionally biased region" description="Basic residues" evidence="6">
    <location>
        <begin position="295"/>
        <end position="316"/>
    </location>
</feature>
<dbReference type="InterPro" id="IPR050149">
    <property type="entry name" value="Collagen_superfamily"/>
</dbReference>
<keyword evidence="3" id="KW-0479">Metal-binding</keyword>
<dbReference type="PROSITE" id="PS51800">
    <property type="entry name" value="ZF_CHHC_U11_48K"/>
    <property type="match status" value="1"/>
</dbReference>
<feature type="region of interest" description="Disordered" evidence="6">
    <location>
        <begin position="908"/>
        <end position="1014"/>
    </location>
</feature>
<feature type="compositionally biased region" description="Gly residues" evidence="6">
    <location>
        <begin position="642"/>
        <end position="651"/>
    </location>
</feature>
<evidence type="ECO:0000256" key="4">
    <source>
        <dbReference type="ARBA" id="ARBA00022771"/>
    </source>
</evidence>
<feature type="domain" description="CHHC U11-48K-type" evidence="7">
    <location>
        <begin position="51"/>
        <end position="78"/>
    </location>
</feature>
<feature type="compositionally biased region" description="Basic and acidic residues" evidence="6">
    <location>
        <begin position="271"/>
        <end position="294"/>
    </location>
</feature>
<organism evidence="8 9">
    <name type="scientific">Cirrhinus molitorella</name>
    <name type="common">mud carp</name>
    <dbReference type="NCBI Taxonomy" id="172907"/>
    <lineage>
        <taxon>Eukaryota</taxon>
        <taxon>Metazoa</taxon>
        <taxon>Chordata</taxon>
        <taxon>Craniata</taxon>
        <taxon>Vertebrata</taxon>
        <taxon>Euteleostomi</taxon>
        <taxon>Actinopterygii</taxon>
        <taxon>Neopterygii</taxon>
        <taxon>Teleostei</taxon>
        <taxon>Ostariophysi</taxon>
        <taxon>Cypriniformes</taxon>
        <taxon>Cyprinidae</taxon>
        <taxon>Labeoninae</taxon>
        <taxon>Labeonini</taxon>
        <taxon>Cirrhinus</taxon>
    </lineage>
</organism>
<dbReference type="InterPro" id="IPR022776">
    <property type="entry name" value="TRM13/UPF0224_CHHC_Znf_dom"/>
</dbReference>
<feature type="compositionally biased region" description="Basic and acidic residues" evidence="6">
    <location>
        <begin position="802"/>
        <end position="817"/>
    </location>
</feature>
<gene>
    <name evidence="8" type="ORF">Q8A67_007480</name>
</gene>
<keyword evidence="5" id="KW-0862">Zinc</keyword>
<dbReference type="EMBL" id="JAUYZG010000007">
    <property type="protein sequence ID" value="KAK2902767.1"/>
    <property type="molecule type" value="Genomic_DNA"/>
</dbReference>
<keyword evidence="9" id="KW-1185">Reference proteome</keyword>
<dbReference type="Pfam" id="PF01391">
    <property type="entry name" value="Collagen"/>
    <property type="match status" value="2"/>
</dbReference>
<feature type="compositionally biased region" description="Gly residues" evidence="6">
    <location>
        <begin position="702"/>
        <end position="711"/>
    </location>
</feature>
<accession>A0AA88PWS8</accession>
<feature type="compositionally biased region" description="Gly residues" evidence="6">
    <location>
        <begin position="840"/>
        <end position="849"/>
    </location>
</feature>
<dbReference type="GO" id="GO:0008270">
    <property type="term" value="F:zinc ion binding"/>
    <property type="evidence" value="ECO:0007669"/>
    <property type="project" value="UniProtKB-KW"/>
</dbReference>
<evidence type="ECO:0000313" key="9">
    <source>
        <dbReference type="Proteomes" id="UP001187343"/>
    </source>
</evidence>
<feature type="compositionally biased region" description="Basic and acidic residues" evidence="6">
    <location>
        <begin position="455"/>
        <end position="466"/>
    </location>
</feature>
<comment type="caution">
    <text evidence="8">The sequence shown here is derived from an EMBL/GenBank/DDBJ whole genome shotgun (WGS) entry which is preliminary data.</text>
</comment>
<evidence type="ECO:0000256" key="6">
    <source>
        <dbReference type="SAM" id="MobiDB-lite"/>
    </source>
</evidence>
<feature type="compositionally biased region" description="Low complexity" evidence="6">
    <location>
        <begin position="719"/>
        <end position="731"/>
    </location>
</feature>
<dbReference type="InterPro" id="IPR008160">
    <property type="entry name" value="Collagen"/>
</dbReference>
<protein>
    <recommendedName>
        <fullName evidence="7">CHHC U11-48K-type domain-containing protein</fullName>
    </recommendedName>
</protein>
<evidence type="ECO:0000256" key="5">
    <source>
        <dbReference type="ARBA" id="ARBA00022833"/>
    </source>
</evidence>
<feature type="region of interest" description="Disordered" evidence="6">
    <location>
        <begin position="452"/>
        <end position="474"/>
    </location>
</feature>
<evidence type="ECO:0000259" key="7">
    <source>
        <dbReference type="PROSITE" id="PS51800"/>
    </source>
</evidence>
<proteinExistence type="predicted"/>
<dbReference type="Proteomes" id="UP001187343">
    <property type="component" value="Unassembled WGS sequence"/>
</dbReference>
<dbReference type="InterPro" id="IPR036236">
    <property type="entry name" value="Znf_C2H2_sf"/>
</dbReference>
<dbReference type="PANTHER" id="PTHR24023">
    <property type="entry name" value="COLLAGEN ALPHA"/>
    <property type="match status" value="1"/>
</dbReference>
<feature type="region of interest" description="Disordered" evidence="6">
    <location>
        <begin position="262"/>
        <end position="318"/>
    </location>
</feature>
<reference evidence="8" key="1">
    <citation type="submission" date="2023-08" db="EMBL/GenBank/DDBJ databases">
        <title>Chromosome-level Genome Assembly of mud carp (Cirrhinus molitorella).</title>
        <authorList>
            <person name="Liu H."/>
        </authorList>
    </citation>
    <scope>NUCLEOTIDE SEQUENCE</scope>
    <source>
        <strain evidence="8">Prfri</strain>
        <tissue evidence="8">Muscle</tissue>
    </source>
</reference>
<keyword evidence="2" id="KW-0964">Secreted</keyword>
<dbReference type="AlphaFoldDB" id="A0AA88PWS8"/>
<evidence type="ECO:0000256" key="1">
    <source>
        <dbReference type="ARBA" id="ARBA00004498"/>
    </source>
</evidence>
<evidence type="ECO:0000256" key="3">
    <source>
        <dbReference type="ARBA" id="ARBA00022723"/>
    </source>
</evidence>
<evidence type="ECO:0000256" key="2">
    <source>
        <dbReference type="ARBA" id="ARBA00022530"/>
    </source>
</evidence>
<keyword evidence="2" id="KW-0272">Extracellular matrix</keyword>
<feature type="compositionally biased region" description="Gly residues" evidence="6">
    <location>
        <begin position="621"/>
        <end position="630"/>
    </location>
</feature>
<feature type="region of interest" description="Disordered" evidence="6">
    <location>
        <begin position="540"/>
        <end position="869"/>
    </location>
</feature>
<comment type="subcellular location">
    <subcellularLocation>
        <location evidence="1">Secreted</location>
        <location evidence="1">Extracellular space</location>
        <location evidence="1">Extracellular matrix</location>
    </subcellularLocation>
</comment>
<sequence>MCETSFSLGLKERIQRLQELTDFTESCQTELKCLFEALGWSQELDSHAVQMDVCPYDQNHRVPWDKMEKHKASCQLSKMGYSKEEQAEMFDPSVYYEKANIPSITMDKDTFHQVILQTRENALRMRSTGLHTQSDISTDLPDVPQNHKRALCDLTVADRLAIYDHVIQEASQQSAKAESNNEDLYVDLVAKLKKEDRQSGPKSHLEVLAEMRDYRRRRQSYRAKNVHITKKSYTEVIREVIDIHSGELGKIWQEANDEEFKVSQQSSYRGASEKGRSASVESRESRVSSRDEHGHKRHRKRSRSRSRKRSREKKNKNPLTELIQGLRALCPNSAWKPEQEAAGHGSLQGEGNVHLRTAARAPPRLHGALLLHGLRGGVAATRRFRCSCGRCGCPQPSLVVWAVSLSSVFLLCVLPSQAQPDYSGLQSGEDHIYEGSLVDRYDEQSGYTQSVEYPAESKRGSEDEHSASGFDPYAPAATGVTMITEETYPYATAVDSFDYAKEDKTLITQVPFGGDVELGVEGPTECDCEAGEPGFGGFAGPKGSRGLHGKHGFPGVQGREGYKGTKGVRGRGGDTGPEGDSGPDGEDGASGFSGAIGLPGLPGDPGETGQLGLKGDIGMEGPRGGVGLPGKTGSIGPKGKSGKPGGKGIKGSVGKTGKQGPEGRQGQKGQTGAPGFSGDRGEQGYLGYLGVPGDRGMMGPKGVKGTGGLPGSDGEPGEDGPLGVPGVVGVPGPFGPKGLKGDRGLRGRPGRVGTVGPQGDSGDAGIPGKPGPKGLPGPTGAKGETGPDGEKGAGGRKGGKGAKGDKGDAGSRGDKGQRGVKGRFGRDGIPGPIGPPGLPGPRGDGGPRGDQGVNGQSGPKGEPGEAGPGLTDEQILQLCQGVVTAQISQYAASIRAKCVQGCPINNRTLIGPPGVTGPPGSPGKPGKAGKAGAKGERGPQGMKGLEGQKGAAGDRGAKGQKGQQGDSGKGLPGHDGHQGLRGLPGHAAEPKDGIDGPRGPRGFPGPVGQSGMIGDAGIPGVCEARDCSIHAPVVRKEMGLVKGPLSQA</sequence>
<dbReference type="PANTHER" id="PTHR24023:SF1082">
    <property type="entry name" value="COLLAGEN TRIPLE HELIX REPEAT"/>
    <property type="match status" value="1"/>
</dbReference>